<comment type="caution">
    <text evidence="1">The sequence shown here is derived from an EMBL/GenBank/DDBJ whole genome shotgun (WGS) entry which is preliminary data.</text>
</comment>
<gene>
    <name evidence="1" type="ORF">ACH4TF_28140</name>
</gene>
<protein>
    <submittedName>
        <fullName evidence="1">DUF6233 domain-containing protein</fullName>
    </submittedName>
</protein>
<dbReference type="Pfam" id="PF19746">
    <property type="entry name" value="DUF6233"/>
    <property type="match status" value="1"/>
</dbReference>
<dbReference type="EMBL" id="JBIRRB010000011">
    <property type="protein sequence ID" value="MFI0914294.1"/>
    <property type="molecule type" value="Genomic_DNA"/>
</dbReference>
<dbReference type="RefSeq" id="WP_397614289.1">
    <property type="nucleotide sequence ID" value="NZ_JBIRRB010000011.1"/>
</dbReference>
<evidence type="ECO:0000313" key="2">
    <source>
        <dbReference type="Proteomes" id="UP001611162"/>
    </source>
</evidence>
<accession>A0ABW7T9U5</accession>
<sequence>MNDLPPDLPRLRTVEMYLELQLQRVRKAIADQERHTQAKPAAPETWVLQHIPSTKDRPINWLHRASCHLAKGARLDRKEALLALAEPGVQACDACHADQELKSSASA</sequence>
<dbReference type="Proteomes" id="UP001611162">
    <property type="component" value="Unassembled WGS sequence"/>
</dbReference>
<dbReference type="InterPro" id="IPR046200">
    <property type="entry name" value="DUF6233"/>
</dbReference>
<organism evidence="1 2">
    <name type="scientific">Streptomyces abikoensis</name>
    <dbReference type="NCBI Taxonomy" id="97398"/>
    <lineage>
        <taxon>Bacteria</taxon>
        <taxon>Bacillati</taxon>
        <taxon>Actinomycetota</taxon>
        <taxon>Actinomycetes</taxon>
        <taxon>Kitasatosporales</taxon>
        <taxon>Streptomycetaceae</taxon>
        <taxon>Streptomyces</taxon>
    </lineage>
</organism>
<evidence type="ECO:0000313" key="1">
    <source>
        <dbReference type="EMBL" id="MFI0914294.1"/>
    </source>
</evidence>
<reference evidence="1 2" key="1">
    <citation type="submission" date="2024-10" db="EMBL/GenBank/DDBJ databases">
        <title>The Natural Products Discovery Center: Release of the First 8490 Sequenced Strains for Exploring Actinobacteria Biosynthetic Diversity.</title>
        <authorList>
            <person name="Kalkreuter E."/>
            <person name="Kautsar S.A."/>
            <person name="Yang D."/>
            <person name="Bader C.D."/>
            <person name="Teijaro C.N."/>
            <person name="Fluegel L."/>
            <person name="Davis C.M."/>
            <person name="Simpson J.R."/>
            <person name="Lauterbach L."/>
            <person name="Steele A.D."/>
            <person name="Gui C."/>
            <person name="Meng S."/>
            <person name="Li G."/>
            <person name="Viehrig K."/>
            <person name="Ye F."/>
            <person name="Su P."/>
            <person name="Kiefer A.F."/>
            <person name="Nichols A."/>
            <person name="Cepeda A.J."/>
            <person name="Yan W."/>
            <person name="Fan B."/>
            <person name="Jiang Y."/>
            <person name="Adhikari A."/>
            <person name="Zheng C.-J."/>
            <person name="Schuster L."/>
            <person name="Cowan T.M."/>
            <person name="Smanski M.J."/>
            <person name="Chevrette M.G."/>
            <person name="De Carvalho L.P.S."/>
            <person name="Shen B."/>
        </authorList>
    </citation>
    <scope>NUCLEOTIDE SEQUENCE [LARGE SCALE GENOMIC DNA]</scope>
    <source>
        <strain evidence="1 2">NPDC020979</strain>
    </source>
</reference>
<proteinExistence type="predicted"/>
<name>A0ABW7T9U5_9ACTN</name>
<keyword evidence="2" id="KW-1185">Reference proteome</keyword>